<name>A0A6A4CXP1_9STRA</name>
<proteinExistence type="predicted"/>
<dbReference type="AlphaFoldDB" id="A0A6A4CXP1"/>
<protein>
    <submittedName>
        <fullName evidence="2">Uncharacterized protein</fullName>
    </submittedName>
</protein>
<reference evidence="2 3" key="1">
    <citation type="submission" date="2018-08" db="EMBL/GenBank/DDBJ databases">
        <title>Genomic investigation of the strawberry pathogen Phytophthora fragariae indicates pathogenicity is determined by transcriptional variation in three key races.</title>
        <authorList>
            <person name="Adams T.M."/>
            <person name="Armitage A.D."/>
            <person name="Sobczyk M.K."/>
            <person name="Bates H.J."/>
            <person name="Dunwell J.M."/>
            <person name="Nellist C.F."/>
            <person name="Harrison R.J."/>
        </authorList>
    </citation>
    <scope>NUCLEOTIDE SEQUENCE [LARGE SCALE GENOMIC DNA]</scope>
    <source>
        <strain evidence="2 3">SCRP333</strain>
    </source>
</reference>
<sequence length="761" mass="86966">MQFTALTSGDGPGSQRKRDLKRRLTSPRSPLLQKLQVGGDGFNLQHPRRLKDRREDAITRRNEQRVSSELQNQQQQCRERFLGRWYHVRQLYAVVSETVTARSEAMASRPKLPPSAGGTSSPSTPAKPSDPLTPAPLHNLTAMSWLIDVAREFRHGFASHRVTMPQMEIAFGSGLQLSLLSARSSTPTAASLRNVFQAFQHESESSTIDYRELLSALVVLDRWREGEKKMVARWFHEFAFPLTENSTAIGDMKMATRGCDLQRMLFTACGDEADEFKMQPFVKELLASMTQRGRSYIAETTFWEYSVLRSCMDTWLVHKRRQDEVAAADIRGRQLQQDLLLLQLMQAERGLMEVEDKLSGAVEARARKSDEMGRRRSFVAATDRVHASRKMQKQKDQRIQYKASRERAVELEAKQAWAAIAEQVAAEVRTATLTWLETAEAKDQINTEATRIFETDAKWIRNELDRDPENAPFRIMPRGCRWQVFLEAPHGAITRKLTKAFYLNTVTYEKYWCGEVVIEECEGIAREVIIQWRIDDALARLNEKEAEWALQRRQNIAATRIQMLFRCRQARSVCRRIIRNSFVKRIDPGSGEIVYFNLARPQETRRRPPKLIDSDEVLIPVESSTWVYRQDIHGSGYYERVDTGETSCGPPDHYILCTRCSVHFVTRRKISSGARYCIGCYANFRYASRREAATVEEESGWTKMPVQPANCMVCRSAAAHFVCTDCTHDATCTRCFNAVHGRLAKSKTHAAATSLVNRASE</sequence>
<dbReference type="EMBL" id="QXFT01002446">
    <property type="protein sequence ID" value="KAE9298144.1"/>
    <property type="molecule type" value="Genomic_DNA"/>
</dbReference>
<comment type="caution">
    <text evidence="2">The sequence shown here is derived from an EMBL/GenBank/DDBJ whole genome shotgun (WGS) entry which is preliminary data.</text>
</comment>
<gene>
    <name evidence="2" type="ORF">PR003_g23316</name>
</gene>
<evidence type="ECO:0000256" key="1">
    <source>
        <dbReference type="SAM" id="MobiDB-lite"/>
    </source>
</evidence>
<organism evidence="2 3">
    <name type="scientific">Phytophthora rubi</name>
    <dbReference type="NCBI Taxonomy" id="129364"/>
    <lineage>
        <taxon>Eukaryota</taxon>
        <taxon>Sar</taxon>
        <taxon>Stramenopiles</taxon>
        <taxon>Oomycota</taxon>
        <taxon>Peronosporomycetes</taxon>
        <taxon>Peronosporales</taxon>
        <taxon>Peronosporaceae</taxon>
        <taxon>Phytophthora</taxon>
    </lineage>
</organism>
<evidence type="ECO:0000313" key="2">
    <source>
        <dbReference type="EMBL" id="KAE9298144.1"/>
    </source>
</evidence>
<dbReference type="CDD" id="cd19757">
    <property type="entry name" value="Bbox1"/>
    <property type="match status" value="1"/>
</dbReference>
<dbReference type="Proteomes" id="UP000434957">
    <property type="component" value="Unassembled WGS sequence"/>
</dbReference>
<keyword evidence="3" id="KW-1185">Reference proteome</keyword>
<feature type="region of interest" description="Disordered" evidence="1">
    <location>
        <begin position="104"/>
        <end position="135"/>
    </location>
</feature>
<accession>A0A6A4CXP1</accession>
<evidence type="ECO:0000313" key="3">
    <source>
        <dbReference type="Proteomes" id="UP000434957"/>
    </source>
</evidence>
<feature type="compositionally biased region" description="Low complexity" evidence="1">
    <location>
        <begin position="114"/>
        <end position="126"/>
    </location>
</feature>
<feature type="region of interest" description="Disordered" evidence="1">
    <location>
        <begin position="1"/>
        <end position="55"/>
    </location>
</feature>